<keyword evidence="3 9" id="KW-0479">Metal-binding</keyword>
<dbReference type="EMBL" id="DWYA01000079">
    <property type="protein sequence ID" value="HJB40527.1"/>
    <property type="molecule type" value="Genomic_DNA"/>
</dbReference>
<protein>
    <recommendedName>
        <fullName evidence="9">Thiamine-phosphate synthase</fullName>
        <shortName evidence="9">TP synthase</shortName>
        <shortName evidence="9">TPS</shortName>
        <ecNumber evidence="9">2.5.1.3</ecNumber>
    </recommendedName>
    <alternativeName>
        <fullName evidence="9">Thiamine-phosphate pyrophosphorylase</fullName>
        <shortName evidence="9">TMP pyrophosphorylase</shortName>
        <shortName evidence="9">TMP-PPase</shortName>
    </alternativeName>
</protein>
<evidence type="ECO:0000256" key="11">
    <source>
        <dbReference type="RuleBase" id="RU004253"/>
    </source>
</evidence>
<evidence type="ECO:0000256" key="1">
    <source>
        <dbReference type="ARBA" id="ARBA00005165"/>
    </source>
</evidence>
<evidence type="ECO:0000256" key="6">
    <source>
        <dbReference type="ARBA" id="ARBA00047334"/>
    </source>
</evidence>
<feature type="binding site" evidence="9">
    <location>
        <position position="111"/>
    </location>
    <ligand>
        <name>4-amino-2-methyl-5-(diphosphooxymethyl)pyrimidine</name>
        <dbReference type="ChEBI" id="CHEBI:57841"/>
    </ligand>
</feature>
<comment type="similarity">
    <text evidence="9 10">Belongs to the thiamine-phosphate synthase family.</text>
</comment>
<reference evidence="13" key="2">
    <citation type="submission" date="2021-04" db="EMBL/GenBank/DDBJ databases">
        <authorList>
            <person name="Gilroy R."/>
        </authorList>
    </citation>
    <scope>NUCLEOTIDE SEQUENCE</scope>
    <source>
        <strain evidence="13">ChiBcec8-14828</strain>
    </source>
</reference>
<proteinExistence type="inferred from homology"/>
<dbReference type="GO" id="GO:0009229">
    <property type="term" value="P:thiamine diphosphate biosynthetic process"/>
    <property type="evidence" value="ECO:0007669"/>
    <property type="project" value="UniProtKB-UniRule"/>
</dbReference>
<feature type="domain" description="Thiamine phosphate synthase/TenI" evidence="12">
    <location>
        <begin position="10"/>
        <end position="190"/>
    </location>
</feature>
<dbReference type="Gene3D" id="3.20.20.70">
    <property type="entry name" value="Aldolase class I"/>
    <property type="match status" value="1"/>
</dbReference>
<accession>A0A9D2M3U4</accession>
<comment type="caution">
    <text evidence="13">The sequence shown here is derived from an EMBL/GenBank/DDBJ whole genome shotgun (WGS) entry which is preliminary data.</text>
</comment>
<feature type="binding site" evidence="9">
    <location>
        <begin position="40"/>
        <end position="44"/>
    </location>
    <ligand>
        <name>4-amino-2-methyl-5-(diphosphooxymethyl)pyrimidine</name>
        <dbReference type="ChEBI" id="CHEBI:57841"/>
    </ligand>
</feature>
<dbReference type="PANTHER" id="PTHR20857">
    <property type="entry name" value="THIAMINE-PHOSPHATE PYROPHOSPHORYLASE"/>
    <property type="match status" value="1"/>
</dbReference>
<evidence type="ECO:0000256" key="8">
    <source>
        <dbReference type="ARBA" id="ARBA00047883"/>
    </source>
</evidence>
<organism evidence="13 14">
    <name type="scientific">Candidatus Ruthenibacterium avium</name>
    <dbReference type="NCBI Taxonomy" id="2838751"/>
    <lineage>
        <taxon>Bacteria</taxon>
        <taxon>Bacillati</taxon>
        <taxon>Bacillota</taxon>
        <taxon>Clostridia</taxon>
        <taxon>Eubacteriales</taxon>
        <taxon>Oscillospiraceae</taxon>
        <taxon>Ruthenibacterium</taxon>
    </lineage>
</organism>
<dbReference type="GO" id="GO:0005737">
    <property type="term" value="C:cytoplasm"/>
    <property type="evidence" value="ECO:0007669"/>
    <property type="project" value="TreeGrafter"/>
</dbReference>
<dbReference type="Pfam" id="PF02581">
    <property type="entry name" value="TMP-TENI"/>
    <property type="match status" value="1"/>
</dbReference>
<dbReference type="EC" id="2.5.1.3" evidence="9"/>
<evidence type="ECO:0000256" key="3">
    <source>
        <dbReference type="ARBA" id="ARBA00022723"/>
    </source>
</evidence>
<evidence type="ECO:0000256" key="7">
    <source>
        <dbReference type="ARBA" id="ARBA00047851"/>
    </source>
</evidence>
<dbReference type="InterPro" id="IPR036206">
    <property type="entry name" value="ThiamineP_synth_sf"/>
</dbReference>
<dbReference type="HAMAP" id="MF_00097">
    <property type="entry name" value="TMP_synthase"/>
    <property type="match status" value="1"/>
</dbReference>
<evidence type="ECO:0000313" key="13">
    <source>
        <dbReference type="EMBL" id="HJB40527.1"/>
    </source>
</evidence>
<evidence type="ECO:0000256" key="10">
    <source>
        <dbReference type="RuleBase" id="RU003826"/>
    </source>
</evidence>
<comment type="catalytic activity">
    <reaction evidence="6 9 10">
        <text>4-methyl-5-(2-phosphooxyethyl)-thiazole + 4-amino-2-methyl-5-(diphosphooxymethyl)pyrimidine + H(+) = thiamine phosphate + diphosphate</text>
        <dbReference type="Rhea" id="RHEA:22328"/>
        <dbReference type="ChEBI" id="CHEBI:15378"/>
        <dbReference type="ChEBI" id="CHEBI:33019"/>
        <dbReference type="ChEBI" id="CHEBI:37575"/>
        <dbReference type="ChEBI" id="CHEBI:57841"/>
        <dbReference type="ChEBI" id="CHEBI:58296"/>
        <dbReference type="EC" id="2.5.1.3"/>
    </reaction>
</comment>
<dbReference type="AlphaFoldDB" id="A0A9D2M3U4"/>
<evidence type="ECO:0000313" key="14">
    <source>
        <dbReference type="Proteomes" id="UP000824209"/>
    </source>
</evidence>
<feature type="binding site" evidence="9">
    <location>
        <position position="167"/>
    </location>
    <ligand>
        <name>2-[(2R,5Z)-2-carboxy-4-methylthiazol-5(2H)-ylidene]ethyl phosphate</name>
        <dbReference type="ChEBI" id="CHEBI:62899"/>
    </ligand>
</feature>
<gene>
    <name evidence="9 13" type="primary">thiE</name>
    <name evidence="13" type="ORF">H9943_09050</name>
</gene>
<feature type="binding site" evidence="9">
    <location>
        <position position="72"/>
    </location>
    <ligand>
        <name>4-amino-2-methyl-5-(diphosphooxymethyl)pyrimidine</name>
        <dbReference type="ChEBI" id="CHEBI:57841"/>
    </ligand>
</feature>
<keyword evidence="4 9" id="KW-0460">Magnesium</keyword>
<dbReference type="Proteomes" id="UP000824209">
    <property type="component" value="Unassembled WGS sequence"/>
</dbReference>
<evidence type="ECO:0000256" key="9">
    <source>
        <dbReference type="HAMAP-Rule" id="MF_00097"/>
    </source>
</evidence>
<reference evidence="13" key="1">
    <citation type="journal article" date="2021" name="PeerJ">
        <title>Extensive microbial diversity within the chicken gut microbiome revealed by metagenomics and culture.</title>
        <authorList>
            <person name="Gilroy R."/>
            <person name="Ravi A."/>
            <person name="Getino M."/>
            <person name="Pursley I."/>
            <person name="Horton D.L."/>
            <person name="Alikhan N.F."/>
            <person name="Baker D."/>
            <person name="Gharbi K."/>
            <person name="Hall N."/>
            <person name="Watson M."/>
            <person name="Adriaenssens E.M."/>
            <person name="Foster-Nyarko E."/>
            <person name="Jarju S."/>
            <person name="Secka A."/>
            <person name="Antonio M."/>
            <person name="Oren A."/>
            <person name="Chaudhuri R.R."/>
            <person name="La Ragione R."/>
            <person name="Hildebrand F."/>
            <person name="Pallen M.J."/>
        </authorList>
    </citation>
    <scope>NUCLEOTIDE SEQUENCE</scope>
    <source>
        <strain evidence="13">ChiBcec8-14828</strain>
    </source>
</reference>
<feature type="binding site" evidence="9">
    <location>
        <position position="92"/>
    </location>
    <ligand>
        <name>Mg(2+)</name>
        <dbReference type="ChEBI" id="CHEBI:18420"/>
    </ligand>
</feature>
<dbReference type="PANTHER" id="PTHR20857:SF15">
    <property type="entry name" value="THIAMINE-PHOSPHATE SYNTHASE"/>
    <property type="match status" value="1"/>
</dbReference>
<comment type="function">
    <text evidence="9">Condenses 4-methyl-5-(beta-hydroxyethyl)thiazole monophosphate (THZ-P) and 2-methyl-4-amino-5-hydroxymethyl pyrimidine pyrophosphate (HMP-PP) to form thiamine monophosphate (TMP).</text>
</comment>
<dbReference type="CDD" id="cd00564">
    <property type="entry name" value="TMP_TenI"/>
    <property type="match status" value="1"/>
</dbReference>
<dbReference type="NCBIfam" id="TIGR00693">
    <property type="entry name" value="thiE"/>
    <property type="match status" value="1"/>
</dbReference>
<dbReference type="FunFam" id="3.20.20.70:FF:000096">
    <property type="entry name" value="Thiamine-phosphate synthase"/>
    <property type="match status" value="1"/>
</dbReference>
<dbReference type="InterPro" id="IPR013785">
    <property type="entry name" value="Aldolase_TIM"/>
</dbReference>
<comment type="catalytic activity">
    <reaction evidence="8 9 10">
        <text>2-[(2R,5Z)-2-carboxy-4-methylthiazol-5(2H)-ylidene]ethyl phosphate + 4-amino-2-methyl-5-(diphosphooxymethyl)pyrimidine + 2 H(+) = thiamine phosphate + CO2 + diphosphate</text>
        <dbReference type="Rhea" id="RHEA:47844"/>
        <dbReference type="ChEBI" id="CHEBI:15378"/>
        <dbReference type="ChEBI" id="CHEBI:16526"/>
        <dbReference type="ChEBI" id="CHEBI:33019"/>
        <dbReference type="ChEBI" id="CHEBI:37575"/>
        <dbReference type="ChEBI" id="CHEBI:57841"/>
        <dbReference type="ChEBI" id="CHEBI:62899"/>
        <dbReference type="EC" id="2.5.1.3"/>
    </reaction>
</comment>
<feature type="binding site" evidence="9">
    <location>
        <begin position="137"/>
        <end position="139"/>
    </location>
    <ligand>
        <name>2-[(2R,5Z)-2-carboxy-4-methylthiazol-5(2H)-ylidene]ethyl phosphate</name>
        <dbReference type="ChEBI" id="CHEBI:62899"/>
    </ligand>
</feature>
<evidence type="ECO:0000256" key="5">
    <source>
        <dbReference type="ARBA" id="ARBA00022977"/>
    </source>
</evidence>
<dbReference type="GO" id="GO:0004789">
    <property type="term" value="F:thiamine-phosphate diphosphorylase activity"/>
    <property type="evidence" value="ECO:0007669"/>
    <property type="project" value="UniProtKB-UniRule"/>
</dbReference>
<dbReference type="InterPro" id="IPR022998">
    <property type="entry name" value="ThiamineP_synth_TenI"/>
</dbReference>
<feature type="binding site" evidence="9">
    <location>
        <position position="73"/>
    </location>
    <ligand>
        <name>Mg(2+)</name>
        <dbReference type="ChEBI" id="CHEBI:18420"/>
    </ligand>
</feature>
<evidence type="ECO:0000259" key="12">
    <source>
        <dbReference type="Pfam" id="PF02581"/>
    </source>
</evidence>
<dbReference type="GO" id="GO:0000287">
    <property type="term" value="F:magnesium ion binding"/>
    <property type="evidence" value="ECO:0007669"/>
    <property type="project" value="UniProtKB-UniRule"/>
</dbReference>
<sequence length="223" mass="23518">MKCDKKHMLLYAVTDSAWVGRQSLAQQVESALKGGVTCVQLREKSLNETDFLKEALEIKALCKQYGVPFFINDNVDVAIRCGADGIHVGQEDMQAAQVRKLVGEHMMIGVSVHSVAEALQAVENGADCLGVGAMFPTATKPDASAVPLDVLRDICQAVSVPVVAIGGIGKANLPQLSETGVDGVALVSAIFAAEDIEQECRELRTLSEQMVEAGKAHAAAGTA</sequence>
<dbReference type="SUPFAM" id="SSF51391">
    <property type="entry name" value="Thiamin phosphate synthase"/>
    <property type="match status" value="1"/>
</dbReference>
<keyword evidence="5 9" id="KW-0784">Thiamine biosynthesis</keyword>
<evidence type="ECO:0000256" key="2">
    <source>
        <dbReference type="ARBA" id="ARBA00022679"/>
    </source>
</evidence>
<dbReference type="InterPro" id="IPR034291">
    <property type="entry name" value="TMP_synthase"/>
</dbReference>
<feature type="binding site" evidence="9">
    <location>
        <begin position="187"/>
        <end position="188"/>
    </location>
    <ligand>
        <name>2-[(2R,5Z)-2-carboxy-4-methylthiazol-5(2H)-ylidene]ethyl phosphate</name>
        <dbReference type="ChEBI" id="CHEBI:62899"/>
    </ligand>
</feature>
<comment type="pathway">
    <text evidence="1 9 11">Cofactor biosynthesis; thiamine diphosphate biosynthesis; thiamine phosphate from 4-amino-2-methyl-5-diphosphomethylpyrimidine and 4-methyl-5-(2-phosphoethyl)-thiazole: step 1/1.</text>
</comment>
<dbReference type="GO" id="GO:0009228">
    <property type="term" value="P:thiamine biosynthetic process"/>
    <property type="evidence" value="ECO:0007669"/>
    <property type="project" value="UniProtKB-KW"/>
</dbReference>
<comment type="cofactor">
    <cofactor evidence="9">
        <name>Mg(2+)</name>
        <dbReference type="ChEBI" id="CHEBI:18420"/>
    </cofactor>
    <text evidence="9">Binds 1 Mg(2+) ion per subunit.</text>
</comment>
<feature type="binding site" evidence="9">
    <location>
        <position position="140"/>
    </location>
    <ligand>
        <name>4-amino-2-methyl-5-(diphosphooxymethyl)pyrimidine</name>
        <dbReference type="ChEBI" id="CHEBI:57841"/>
    </ligand>
</feature>
<keyword evidence="2 9" id="KW-0808">Transferase</keyword>
<comment type="catalytic activity">
    <reaction evidence="7 9 10">
        <text>2-(2-carboxy-4-methylthiazol-5-yl)ethyl phosphate + 4-amino-2-methyl-5-(diphosphooxymethyl)pyrimidine + 2 H(+) = thiamine phosphate + CO2 + diphosphate</text>
        <dbReference type="Rhea" id="RHEA:47848"/>
        <dbReference type="ChEBI" id="CHEBI:15378"/>
        <dbReference type="ChEBI" id="CHEBI:16526"/>
        <dbReference type="ChEBI" id="CHEBI:33019"/>
        <dbReference type="ChEBI" id="CHEBI:37575"/>
        <dbReference type="ChEBI" id="CHEBI:57841"/>
        <dbReference type="ChEBI" id="CHEBI:62890"/>
        <dbReference type="EC" id="2.5.1.3"/>
    </reaction>
</comment>
<evidence type="ECO:0000256" key="4">
    <source>
        <dbReference type="ARBA" id="ARBA00022842"/>
    </source>
</evidence>
<name>A0A9D2M3U4_9FIRM</name>